<sequence>MNPFHSSFDNNSAEFLGAPDENTIITHGNPEADQGYGHMISSHEGQEMHEYHEVSDQGDQGHGYAAFFQQGQEMPGYQESSHQGIDIQGQGDQLDHGHAMVFSQQPQGQHWVLGYQETHQGYQGHEHVAFFHQGQEIPGYQESSHQGDHGHEHAAFFQQGQEIPGYQESSHQGIDMQGQGDHWQGQSHGHMSLQQGQQIPGQNPSHYQAHIYPYSWQSSNVTGSFEHTSQTFLEHSIGNQAIQSTSQATHHQVSTLNQSSQIQADLLGYSQANVPENINSQTFLEYSVGGQASSLAYPSLSSEDPSVEENILDDSSSIVSSNIYTQIVSELMQYEWRYPHIPHVARPDSDKPGPTSSAFKGHLRNSLHPINICLSKFLISESTAKLLWAQLEDVSLDRSQSLEEIWNSTTIAITTFLENLLTFPAPITSYQLKKELESFIYPELEARLLASIFCGTQEFSPISEGSVTRPFAVTMFKHLLESRKQKVTQCFNGDFFSLLLDKTSRETVDWWRLCILEQVVHFPESTAVLDQVCKILYTTRTLMRDSLFHSNRVPSMTSHIFGRLKQTDVFSWLPSIHPSTGRNSQVLSLTRPLGLVDLHFCHIVHNGEIHLFANSWIYHGLLEFYGAVKPLHLGINCLDILNNGHLPMSMVAFVITGALFSHYCGTIENSFQFSEKGVNQSLYLPVLEMLKVFGIVGQVASLWGAIRTTLYEDSPTYNE</sequence>
<accession>A0AAD4G7R6</accession>
<organism evidence="2 3">
    <name type="scientific">Boletus edulis BED1</name>
    <dbReference type="NCBI Taxonomy" id="1328754"/>
    <lineage>
        <taxon>Eukaryota</taxon>
        <taxon>Fungi</taxon>
        <taxon>Dikarya</taxon>
        <taxon>Basidiomycota</taxon>
        <taxon>Agaricomycotina</taxon>
        <taxon>Agaricomycetes</taxon>
        <taxon>Agaricomycetidae</taxon>
        <taxon>Boletales</taxon>
        <taxon>Boletineae</taxon>
        <taxon>Boletaceae</taxon>
        <taxon>Boletoideae</taxon>
        <taxon>Boletus</taxon>
    </lineage>
</organism>
<evidence type="ECO:0000256" key="1">
    <source>
        <dbReference type="SAM" id="MobiDB-lite"/>
    </source>
</evidence>
<evidence type="ECO:0000313" key="3">
    <source>
        <dbReference type="Proteomes" id="UP001194468"/>
    </source>
</evidence>
<name>A0AAD4G7R6_BOLED</name>
<dbReference type="EMBL" id="WHUW01000086">
    <property type="protein sequence ID" value="KAF8426522.1"/>
    <property type="molecule type" value="Genomic_DNA"/>
</dbReference>
<proteinExistence type="predicted"/>
<reference evidence="2" key="2">
    <citation type="journal article" date="2020" name="Nat. Commun.">
        <title>Large-scale genome sequencing of mycorrhizal fungi provides insights into the early evolution of symbiotic traits.</title>
        <authorList>
            <person name="Miyauchi S."/>
            <person name="Kiss E."/>
            <person name="Kuo A."/>
            <person name="Drula E."/>
            <person name="Kohler A."/>
            <person name="Sanchez-Garcia M."/>
            <person name="Morin E."/>
            <person name="Andreopoulos B."/>
            <person name="Barry K.W."/>
            <person name="Bonito G."/>
            <person name="Buee M."/>
            <person name="Carver A."/>
            <person name="Chen C."/>
            <person name="Cichocki N."/>
            <person name="Clum A."/>
            <person name="Culley D."/>
            <person name="Crous P.W."/>
            <person name="Fauchery L."/>
            <person name="Girlanda M."/>
            <person name="Hayes R.D."/>
            <person name="Keri Z."/>
            <person name="LaButti K."/>
            <person name="Lipzen A."/>
            <person name="Lombard V."/>
            <person name="Magnuson J."/>
            <person name="Maillard F."/>
            <person name="Murat C."/>
            <person name="Nolan M."/>
            <person name="Ohm R.A."/>
            <person name="Pangilinan J."/>
            <person name="Pereira M.F."/>
            <person name="Perotto S."/>
            <person name="Peter M."/>
            <person name="Pfister S."/>
            <person name="Riley R."/>
            <person name="Sitrit Y."/>
            <person name="Stielow J.B."/>
            <person name="Szollosi G."/>
            <person name="Zifcakova L."/>
            <person name="Stursova M."/>
            <person name="Spatafora J.W."/>
            <person name="Tedersoo L."/>
            <person name="Vaario L.M."/>
            <person name="Yamada A."/>
            <person name="Yan M."/>
            <person name="Wang P."/>
            <person name="Xu J."/>
            <person name="Bruns T."/>
            <person name="Baldrian P."/>
            <person name="Vilgalys R."/>
            <person name="Dunand C."/>
            <person name="Henrissat B."/>
            <person name="Grigoriev I.V."/>
            <person name="Hibbett D."/>
            <person name="Nagy L.G."/>
            <person name="Martin F.M."/>
        </authorList>
    </citation>
    <scope>NUCLEOTIDE SEQUENCE</scope>
    <source>
        <strain evidence="2">BED1</strain>
    </source>
</reference>
<protein>
    <submittedName>
        <fullName evidence="2">Uncharacterized protein</fullName>
    </submittedName>
</protein>
<feature type="region of interest" description="Disordered" evidence="1">
    <location>
        <begin position="167"/>
        <end position="189"/>
    </location>
</feature>
<evidence type="ECO:0000313" key="2">
    <source>
        <dbReference type="EMBL" id="KAF8426522.1"/>
    </source>
</evidence>
<dbReference type="AlphaFoldDB" id="A0AAD4G7R6"/>
<reference evidence="2" key="1">
    <citation type="submission" date="2019-10" db="EMBL/GenBank/DDBJ databases">
        <authorList>
            <consortium name="DOE Joint Genome Institute"/>
            <person name="Kuo A."/>
            <person name="Miyauchi S."/>
            <person name="Kiss E."/>
            <person name="Drula E."/>
            <person name="Kohler A."/>
            <person name="Sanchez-Garcia M."/>
            <person name="Andreopoulos B."/>
            <person name="Barry K.W."/>
            <person name="Bonito G."/>
            <person name="Buee M."/>
            <person name="Carver A."/>
            <person name="Chen C."/>
            <person name="Cichocki N."/>
            <person name="Clum A."/>
            <person name="Culley D."/>
            <person name="Crous P.W."/>
            <person name="Fauchery L."/>
            <person name="Girlanda M."/>
            <person name="Hayes R."/>
            <person name="Keri Z."/>
            <person name="LaButti K."/>
            <person name="Lipzen A."/>
            <person name="Lombard V."/>
            <person name="Magnuson J."/>
            <person name="Maillard F."/>
            <person name="Morin E."/>
            <person name="Murat C."/>
            <person name="Nolan M."/>
            <person name="Ohm R."/>
            <person name="Pangilinan J."/>
            <person name="Pereira M."/>
            <person name="Perotto S."/>
            <person name="Peter M."/>
            <person name="Riley R."/>
            <person name="Sitrit Y."/>
            <person name="Stielow B."/>
            <person name="Szollosi G."/>
            <person name="Zifcakova L."/>
            <person name="Stursova M."/>
            <person name="Spatafora J.W."/>
            <person name="Tedersoo L."/>
            <person name="Vaario L.-M."/>
            <person name="Yamada A."/>
            <person name="Yan M."/>
            <person name="Wang P."/>
            <person name="Xu J."/>
            <person name="Bruns T."/>
            <person name="Baldrian P."/>
            <person name="Vilgalys R."/>
            <person name="Henrissat B."/>
            <person name="Grigoriev I.V."/>
            <person name="Hibbett D."/>
            <person name="Nagy L.G."/>
            <person name="Martin F.M."/>
        </authorList>
    </citation>
    <scope>NUCLEOTIDE SEQUENCE</scope>
    <source>
        <strain evidence="2">BED1</strain>
    </source>
</reference>
<comment type="caution">
    <text evidence="2">The sequence shown here is derived from an EMBL/GenBank/DDBJ whole genome shotgun (WGS) entry which is preliminary data.</text>
</comment>
<keyword evidence="3" id="KW-1185">Reference proteome</keyword>
<dbReference type="Proteomes" id="UP001194468">
    <property type="component" value="Unassembled WGS sequence"/>
</dbReference>
<gene>
    <name evidence="2" type="ORF">L210DRAFT_3652897</name>
</gene>